<comment type="caution">
    <text evidence="2">The sequence shown here is derived from an EMBL/GenBank/DDBJ whole genome shotgun (WGS) entry which is preliminary data.</text>
</comment>
<dbReference type="Pfam" id="PF03374">
    <property type="entry name" value="ANT"/>
    <property type="match status" value="1"/>
</dbReference>
<protein>
    <submittedName>
        <fullName evidence="2">Phage antirepressor KilAC domain-containing protein</fullName>
    </submittedName>
</protein>
<reference evidence="3" key="1">
    <citation type="journal article" date="2019" name="Int. J. Syst. Evol. Microbiol.">
        <title>The Global Catalogue of Microorganisms (GCM) 10K type strain sequencing project: providing services to taxonomists for standard genome sequencing and annotation.</title>
        <authorList>
            <consortium name="The Broad Institute Genomics Platform"/>
            <consortium name="The Broad Institute Genome Sequencing Center for Infectious Disease"/>
            <person name="Wu L."/>
            <person name="Ma J."/>
        </authorList>
    </citation>
    <scope>NUCLEOTIDE SEQUENCE [LARGE SCALE GENOMIC DNA]</scope>
    <source>
        <strain evidence="3">KCTC 33792</strain>
    </source>
</reference>
<dbReference type="InterPro" id="IPR005039">
    <property type="entry name" value="Ant_C"/>
</dbReference>
<proteinExistence type="predicted"/>
<gene>
    <name evidence="2" type="ORF">ACFSUB_01110</name>
</gene>
<dbReference type="PROSITE" id="PS51750">
    <property type="entry name" value="BRO_N"/>
    <property type="match status" value="1"/>
</dbReference>
<accession>A0ABW5SWA4</accession>
<keyword evidence="3" id="KW-1185">Reference proteome</keyword>
<dbReference type="PANTHER" id="PTHR36180:SF2">
    <property type="entry name" value="BRO FAMILY PROTEIN"/>
    <property type="match status" value="1"/>
</dbReference>
<dbReference type="EMBL" id="JBHUML010000002">
    <property type="protein sequence ID" value="MFD2704049.1"/>
    <property type="molecule type" value="Genomic_DNA"/>
</dbReference>
<feature type="domain" description="Bro-N" evidence="1">
    <location>
        <begin position="1"/>
        <end position="105"/>
    </location>
</feature>
<dbReference type="Pfam" id="PF02498">
    <property type="entry name" value="Bro-N"/>
    <property type="match status" value="1"/>
</dbReference>
<evidence type="ECO:0000313" key="2">
    <source>
        <dbReference type="EMBL" id="MFD2704049.1"/>
    </source>
</evidence>
<organism evidence="2 3">
    <name type="scientific">Salibacterium lacus</name>
    <dbReference type="NCBI Taxonomy" id="1898109"/>
    <lineage>
        <taxon>Bacteria</taxon>
        <taxon>Bacillati</taxon>
        <taxon>Bacillota</taxon>
        <taxon>Bacilli</taxon>
        <taxon>Bacillales</taxon>
        <taxon>Bacillaceae</taxon>
    </lineage>
</organism>
<evidence type="ECO:0000259" key="1">
    <source>
        <dbReference type="PROSITE" id="PS51750"/>
    </source>
</evidence>
<dbReference type="SMART" id="SM01040">
    <property type="entry name" value="Bro-N"/>
    <property type="match status" value="1"/>
</dbReference>
<sequence>MSNLITFQFAGQQVRTEVINDQPHFLLKDVCDVLGLPQVSRVKSRLEDGVTASKVIQDSLGREQSATFINESGLYDVIMDSRKPEAKQFRKWVTSDVLPSIRKHGAYMTPEKIEETLMNPDTIIQLATNLKDEQQKRQAAEQQLLQDKPYSTFGKAMSNSNAAVNVGAFAKMIYEHHGLRIGRNKLFAWMREQGYLIKHGRERNNPKQKYIEKGWFDTSVTLISRTEGDVESVTTLITGKGQVDLANILINEYMETST</sequence>
<dbReference type="RefSeq" id="WP_380711343.1">
    <property type="nucleotide sequence ID" value="NZ_JBHUML010000002.1"/>
</dbReference>
<name>A0ABW5SWA4_9BACI</name>
<dbReference type="InterPro" id="IPR003497">
    <property type="entry name" value="BRO_N_domain"/>
</dbReference>
<dbReference type="PANTHER" id="PTHR36180">
    <property type="entry name" value="DNA-BINDING PROTEIN-RELATED-RELATED"/>
    <property type="match status" value="1"/>
</dbReference>
<evidence type="ECO:0000313" key="3">
    <source>
        <dbReference type="Proteomes" id="UP001597520"/>
    </source>
</evidence>
<dbReference type="Proteomes" id="UP001597520">
    <property type="component" value="Unassembled WGS sequence"/>
</dbReference>